<feature type="transmembrane region" description="Helical" evidence="1">
    <location>
        <begin position="49"/>
        <end position="68"/>
    </location>
</feature>
<dbReference type="EMBL" id="JAUHJS010000003">
    <property type="protein sequence ID" value="MDN4165172.1"/>
    <property type="molecule type" value="Genomic_DNA"/>
</dbReference>
<sequence length="87" mass="9496">MKRIVLVLLLLGVNLSYSVAQCAMCRAAVETNANNGTDTGFASALNAGILYLFVAPYLAIMVIGFLWYKKSKNNAQKSLKSRSYTKS</sequence>
<protein>
    <submittedName>
        <fullName evidence="3">Uncharacterized protein</fullName>
    </submittedName>
</protein>
<dbReference type="Proteomes" id="UP001168552">
    <property type="component" value="Unassembled WGS sequence"/>
</dbReference>
<keyword evidence="2" id="KW-0732">Signal</keyword>
<keyword evidence="1" id="KW-1133">Transmembrane helix</keyword>
<dbReference type="RefSeq" id="WP_320003701.1">
    <property type="nucleotide sequence ID" value="NZ_JAUHJS010000003.1"/>
</dbReference>
<evidence type="ECO:0000256" key="1">
    <source>
        <dbReference type="SAM" id="Phobius"/>
    </source>
</evidence>
<name>A0ABT8F3Y5_9BACT</name>
<feature type="chain" id="PRO_5046981558" evidence="2">
    <location>
        <begin position="21"/>
        <end position="87"/>
    </location>
</feature>
<keyword evidence="1" id="KW-0812">Transmembrane</keyword>
<accession>A0ABT8F3Y5</accession>
<gene>
    <name evidence="3" type="ORF">QWY31_06650</name>
</gene>
<feature type="signal peptide" evidence="2">
    <location>
        <begin position="1"/>
        <end position="20"/>
    </location>
</feature>
<organism evidence="3 4">
    <name type="scientific">Shiella aurantiaca</name>
    <dbReference type="NCBI Taxonomy" id="3058365"/>
    <lineage>
        <taxon>Bacteria</taxon>
        <taxon>Pseudomonadati</taxon>
        <taxon>Bacteroidota</taxon>
        <taxon>Cytophagia</taxon>
        <taxon>Cytophagales</taxon>
        <taxon>Shiellaceae</taxon>
        <taxon>Shiella</taxon>
    </lineage>
</organism>
<keyword evidence="4" id="KW-1185">Reference proteome</keyword>
<evidence type="ECO:0000256" key="2">
    <source>
        <dbReference type="SAM" id="SignalP"/>
    </source>
</evidence>
<comment type="caution">
    <text evidence="3">The sequence shown here is derived from an EMBL/GenBank/DDBJ whole genome shotgun (WGS) entry which is preliminary data.</text>
</comment>
<reference evidence="3" key="1">
    <citation type="submission" date="2023-06" db="EMBL/GenBank/DDBJ databases">
        <title>Cytophagales bacterium Strain LB-30, isolated from soil.</title>
        <authorList>
            <person name="Liu B."/>
        </authorList>
    </citation>
    <scope>NUCLEOTIDE SEQUENCE</scope>
    <source>
        <strain evidence="3">LB-30</strain>
    </source>
</reference>
<proteinExistence type="predicted"/>
<evidence type="ECO:0000313" key="3">
    <source>
        <dbReference type="EMBL" id="MDN4165172.1"/>
    </source>
</evidence>
<keyword evidence="1" id="KW-0472">Membrane</keyword>
<evidence type="ECO:0000313" key="4">
    <source>
        <dbReference type="Proteomes" id="UP001168552"/>
    </source>
</evidence>